<dbReference type="PANTHER" id="PTHR43363:SF1">
    <property type="entry name" value="HYPOXANTHINE-GUANINE PHOSPHORIBOSYLTRANSFERASE"/>
    <property type="match status" value="1"/>
</dbReference>
<dbReference type="RefSeq" id="WP_022866590.1">
    <property type="nucleotide sequence ID" value="NZ_CAMYCL010000033.1"/>
</dbReference>
<name>A0AAW9HVR9_9ACTO</name>
<protein>
    <submittedName>
        <fullName evidence="5">Phosphoribosyltransferase</fullName>
    </submittedName>
</protein>
<evidence type="ECO:0000313" key="4">
    <source>
        <dbReference type="EMBL" id="MDY5133146.1"/>
    </source>
</evidence>
<evidence type="ECO:0000256" key="2">
    <source>
        <dbReference type="ARBA" id="ARBA00022679"/>
    </source>
</evidence>
<dbReference type="InterPro" id="IPR029057">
    <property type="entry name" value="PRTase-like"/>
</dbReference>
<keyword evidence="1 5" id="KW-0328">Glycosyltransferase</keyword>
<dbReference type="AlphaFoldDB" id="A0AAW9HVR9"/>
<dbReference type="EMBL" id="JAWNGA010000008">
    <property type="protein sequence ID" value="MDY5133146.1"/>
    <property type="molecule type" value="Genomic_DNA"/>
</dbReference>
<evidence type="ECO:0000313" key="6">
    <source>
        <dbReference type="Proteomes" id="UP001275049"/>
    </source>
</evidence>
<accession>A0AAW9HVR9</accession>
<feature type="domain" description="Phosphoribosyltransferase" evidence="3">
    <location>
        <begin position="16"/>
        <end position="175"/>
    </location>
</feature>
<dbReference type="Pfam" id="PF00156">
    <property type="entry name" value="Pribosyltran"/>
    <property type="match status" value="1"/>
</dbReference>
<dbReference type="EMBL" id="JAWNGC010000001">
    <property type="protein sequence ID" value="MDY5154437.1"/>
    <property type="molecule type" value="Genomic_DNA"/>
</dbReference>
<evidence type="ECO:0000256" key="1">
    <source>
        <dbReference type="ARBA" id="ARBA00022676"/>
    </source>
</evidence>
<comment type="caution">
    <text evidence="5">The sequence shown here is derived from an EMBL/GenBank/DDBJ whole genome shotgun (WGS) entry which is preliminary data.</text>
</comment>
<dbReference type="Proteomes" id="UP001281731">
    <property type="component" value="Unassembled WGS sequence"/>
</dbReference>
<gene>
    <name evidence="5" type="ORF">R6G80_01680</name>
    <name evidence="4" type="ORF">R6G86_05245</name>
</gene>
<sequence>MVTQHDENEPETQEREILTWQDFGDSMRNLAQEIANSGWMPDVVVALARGGLLPAGALAYALGIKAMGTMNIEFYTDISETLPDPILIPPLMDLSALRGKRVLIVDDVADSGKTLKLVSDIIQTKGLPSGTHGVDGQYVQVDEVRTACIFVKSRSVIVPDYVCKHTDLWINFPWSDKPPVTADN</sequence>
<dbReference type="PANTHER" id="PTHR43363">
    <property type="entry name" value="HYPOXANTHINE PHOSPHORIBOSYLTRANSFERASE"/>
    <property type="match status" value="1"/>
</dbReference>
<keyword evidence="2" id="KW-0808">Transferase</keyword>
<keyword evidence="6" id="KW-1185">Reference proteome</keyword>
<evidence type="ECO:0000259" key="3">
    <source>
        <dbReference type="Pfam" id="PF00156"/>
    </source>
</evidence>
<dbReference type="Gene3D" id="3.40.50.2020">
    <property type="match status" value="1"/>
</dbReference>
<organism evidence="5 7">
    <name type="scientific">Actinotignum urinale</name>
    <dbReference type="NCBI Taxonomy" id="190146"/>
    <lineage>
        <taxon>Bacteria</taxon>
        <taxon>Bacillati</taxon>
        <taxon>Actinomycetota</taxon>
        <taxon>Actinomycetes</taxon>
        <taxon>Actinomycetales</taxon>
        <taxon>Actinomycetaceae</taxon>
        <taxon>Actinotignum</taxon>
    </lineage>
</organism>
<dbReference type="CDD" id="cd06223">
    <property type="entry name" value="PRTases_typeI"/>
    <property type="match status" value="1"/>
</dbReference>
<reference evidence="5 6" key="1">
    <citation type="submission" date="2023-10" db="EMBL/GenBank/DDBJ databases">
        <title>Whole Genome based description of the genera Actinobaculum and Actinotignum reveals a complex phylogenetic relationship within the species included in the genus Actinotignum.</title>
        <authorList>
            <person name="Jensen C.S."/>
            <person name="Dargis R."/>
            <person name="Kemp M."/>
            <person name="Christensen J.J."/>
        </authorList>
    </citation>
    <scope>NUCLEOTIDE SEQUENCE</scope>
    <source>
        <strain evidence="5">SLA_B511</strain>
        <strain evidence="4 6">SLA_B974</strain>
    </source>
</reference>
<dbReference type="GO" id="GO:0016757">
    <property type="term" value="F:glycosyltransferase activity"/>
    <property type="evidence" value="ECO:0007669"/>
    <property type="project" value="UniProtKB-KW"/>
</dbReference>
<proteinExistence type="predicted"/>
<evidence type="ECO:0000313" key="7">
    <source>
        <dbReference type="Proteomes" id="UP001281731"/>
    </source>
</evidence>
<evidence type="ECO:0000313" key="5">
    <source>
        <dbReference type="EMBL" id="MDY5154437.1"/>
    </source>
</evidence>
<dbReference type="InterPro" id="IPR000836">
    <property type="entry name" value="PRTase_dom"/>
</dbReference>
<dbReference type="Proteomes" id="UP001275049">
    <property type="component" value="Unassembled WGS sequence"/>
</dbReference>
<dbReference type="SUPFAM" id="SSF53271">
    <property type="entry name" value="PRTase-like"/>
    <property type="match status" value="1"/>
</dbReference>